<accession>A0A7J9SK85</accession>
<dbReference type="EMBL" id="JACKXD010000001">
    <property type="protein sequence ID" value="MBB6645431.1"/>
    <property type="molecule type" value="Genomic_DNA"/>
</dbReference>
<name>A0A7J9SK85_9EURY</name>
<dbReference type="AlphaFoldDB" id="A0A7J9SK85"/>
<dbReference type="InterPro" id="IPR043828">
    <property type="entry name" value="DUF5805"/>
</dbReference>
<reference evidence="2 3" key="1">
    <citation type="submission" date="2020-08" db="EMBL/GenBank/DDBJ databases">
        <authorList>
            <person name="Seo M.-J."/>
        </authorList>
    </citation>
    <scope>NUCLEOTIDE SEQUENCE [LARGE SCALE GENOMIC DNA]</scope>
    <source>
        <strain evidence="2 3">MBLA0160</strain>
    </source>
</reference>
<feature type="region of interest" description="Disordered" evidence="1">
    <location>
        <begin position="46"/>
        <end position="85"/>
    </location>
</feature>
<sequence>MATDGLDTERKTVVTYVPAYQKHEWAEHADRLEMSQSEFVRTMVQAGRREFGVPSDPTDPDGVVSDSDEGTSSRSRTGGGDFEGRVREALTAEEYLSWDELLARLTDDIEGRLDETLQRLQSSNVVQYSGRHGGYTLTGTESR</sequence>
<evidence type="ECO:0000313" key="2">
    <source>
        <dbReference type="EMBL" id="MBB6645431.1"/>
    </source>
</evidence>
<gene>
    <name evidence="2" type="ORF">H5V44_03825</name>
</gene>
<evidence type="ECO:0000256" key="1">
    <source>
        <dbReference type="SAM" id="MobiDB-lite"/>
    </source>
</evidence>
<dbReference type="RefSeq" id="WP_185191786.1">
    <property type="nucleotide sequence ID" value="NZ_JACKXD010000001.1"/>
</dbReference>
<protein>
    <submittedName>
        <fullName evidence="2">Uncharacterized protein</fullName>
    </submittedName>
</protein>
<evidence type="ECO:0000313" key="3">
    <source>
        <dbReference type="Proteomes" id="UP000546257"/>
    </source>
</evidence>
<dbReference type="Proteomes" id="UP000546257">
    <property type="component" value="Unassembled WGS sequence"/>
</dbReference>
<proteinExistence type="predicted"/>
<organism evidence="2 3">
    <name type="scientific">Halobellus ruber</name>
    <dbReference type="NCBI Taxonomy" id="2761102"/>
    <lineage>
        <taxon>Archaea</taxon>
        <taxon>Methanobacteriati</taxon>
        <taxon>Methanobacteriota</taxon>
        <taxon>Stenosarchaea group</taxon>
        <taxon>Halobacteria</taxon>
        <taxon>Halobacteriales</taxon>
        <taxon>Haloferacaceae</taxon>
        <taxon>Halobellus</taxon>
    </lineage>
</organism>
<comment type="caution">
    <text evidence="2">The sequence shown here is derived from an EMBL/GenBank/DDBJ whole genome shotgun (WGS) entry which is preliminary data.</text>
</comment>
<dbReference type="Pfam" id="PF19121">
    <property type="entry name" value="DUF5805"/>
    <property type="match status" value="1"/>
</dbReference>
<keyword evidence="3" id="KW-1185">Reference proteome</keyword>